<reference evidence="2 3" key="1">
    <citation type="submission" date="2020-03" db="EMBL/GenBank/DDBJ databases">
        <title>Genomic Encyclopedia of Type Strains, Phase III (KMG-III): the genomes of soil and plant-associated and newly described type strains.</title>
        <authorList>
            <person name="Whitman W."/>
        </authorList>
    </citation>
    <scope>NUCLEOTIDE SEQUENCE [LARGE SCALE GENOMIC DNA]</scope>
    <source>
        <strain evidence="2 3">CECT 8804</strain>
    </source>
</reference>
<dbReference type="EMBL" id="JAAOZC010000005">
    <property type="protein sequence ID" value="NIJ08583.1"/>
    <property type="molecule type" value="Genomic_DNA"/>
</dbReference>
<protein>
    <recommendedName>
        <fullName evidence="4">DUF3309 domain-containing protein</fullName>
    </recommendedName>
</protein>
<dbReference type="Pfam" id="PF11752">
    <property type="entry name" value="DUF3309"/>
    <property type="match status" value="1"/>
</dbReference>
<proteinExistence type="predicted"/>
<evidence type="ECO:0000313" key="3">
    <source>
        <dbReference type="Proteomes" id="UP000727456"/>
    </source>
</evidence>
<keyword evidence="3" id="KW-1185">Reference proteome</keyword>
<name>A0ABX0TU80_9SPHN</name>
<organism evidence="2 3">
    <name type="scientific">Sphingomonas vulcanisoli</name>
    <dbReference type="NCBI Taxonomy" id="1658060"/>
    <lineage>
        <taxon>Bacteria</taxon>
        <taxon>Pseudomonadati</taxon>
        <taxon>Pseudomonadota</taxon>
        <taxon>Alphaproteobacteria</taxon>
        <taxon>Sphingomonadales</taxon>
        <taxon>Sphingomonadaceae</taxon>
        <taxon>Sphingomonas</taxon>
    </lineage>
</organism>
<evidence type="ECO:0000313" key="2">
    <source>
        <dbReference type="EMBL" id="NIJ08583.1"/>
    </source>
</evidence>
<dbReference type="Proteomes" id="UP000727456">
    <property type="component" value="Unassembled WGS sequence"/>
</dbReference>
<sequence>MLTIILVILIILWLGGSFPRAGAYNANWGFAPVGLGTILLIVLLVLVLDGRV</sequence>
<keyword evidence="1" id="KW-0472">Membrane</keyword>
<keyword evidence="1" id="KW-0812">Transmembrane</keyword>
<accession>A0ABX0TU80</accession>
<evidence type="ECO:0000256" key="1">
    <source>
        <dbReference type="SAM" id="Phobius"/>
    </source>
</evidence>
<gene>
    <name evidence="2" type="ORF">FHS31_002204</name>
</gene>
<comment type="caution">
    <text evidence="2">The sequence shown here is derived from an EMBL/GenBank/DDBJ whole genome shotgun (WGS) entry which is preliminary data.</text>
</comment>
<dbReference type="InterPro" id="IPR021738">
    <property type="entry name" value="DUF3309"/>
</dbReference>
<keyword evidence="1" id="KW-1133">Transmembrane helix</keyword>
<evidence type="ECO:0008006" key="4">
    <source>
        <dbReference type="Google" id="ProtNLM"/>
    </source>
</evidence>
<dbReference type="RefSeq" id="WP_167073433.1">
    <property type="nucleotide sequence ID" value="NZ_JAAOZC010000005.1"/>
</dbReference>
<feature type="transmembrane region" description="Helical" evidence="1">
    <location>
        <begin position="29"/>
        <end position="48"/>
    </location>
</feature>